<reference evidence="4 5" key="1">
    <citation type="journal article" date="2010" name="Stand. Genomic Sci.">
        <title>Complete genome sequence of Haliangium ochraceum type strain (SMP-2).</title>
        <authorList>
            <consortium name="US DOE Joint Genome Institute (JGI-PGF)"/>
            <person name="Ivanova N."/>
            <person name="Daum C."/>
            <person name="Lang E."/>
            <person name="Abt B."/>
            <person name="Kopitz M."/>
            <person name="Saunders E."/>
            <person name="Lapidus A."/>
            <person name="Lucas S."/>
            <person name="Glavina Del Rio T."/>
            <person name="Nolan M."/>
            <person name="Tice H."/>
            <person name="Copeland A."/>
            <person name="Cheng J.F."/>
            <person name="Chen F."/>
            <person name="Bruce D."/>
            <person name="Goodwin L."/>
            <person name="Pitluck S."/>
            <person name="Mavromatis K."/>
            <person name="Pati A."/>
            <person name="Mikhailova N."/>
            <person name="Chen A."/>
            <person name="Palaniappan K."/>
            <person name="Land M."/>
            <person name="Hauser L."/>
            <person name="Chang Y.J."/>
            <person name="Jeffries C.D."/>
            <person name="Detter J.C."/>
            <person name="Brettin T."/>
            <person name="Rohde M."/>
            <person name="Goker M."/>
            <person name="Bristow J."/>
            <person name="Markowitz V."/>
            <person name="Eisen J.A."/>
            <person name="Hugenholtz P."/>
            <person name="Kyrpides N.C."/>
            <person name="Klenk H.P."/>
        </authorList>
    </citation>
    <scope>NUCLEOTIDE SEQUENCE [LARGE SCALE GENOMIC DNA]</scope>
    <source>
        <strain evidence="5">DSM 14365 / CIP 107738 / JCM 11303 / AJ 13395 / SMP-2</strain>
    </source>
</reference>
<feature type="domain" description="Mannose-1-phosphate guanyltransferase C-terminal" evidence="3">
    <location>
        <begin position="263"/>
        <end position="324"/>
    </location>
</feature>
<dbReference type="GO" id="GO:0016746">
    <property type="term" value="F:acyltransferase activity"/>
    <property type="evidence" value="ECO:0007669"/>
    <property type="project" value="UniProtKB-KW"/>
</dbReference>
<dbReference type="InterPro" id="IPR029044">
    <property type="entry name" value="Nucleotide-diphossugar_trans"/>
</dbReference>
<dbReference type="CDD" id="cd04181">
    <property type="entry name" value="NTP_transferase"/>
    <property type="match status" value="1"/>
</dbReference>
<dbReference type="STRING" id="502025.Hoch_6775"/>
<dbReference type="Gene3D" id="3.90.550.10">
    <property type="entry name" value="Spore Coat Polysaccharide Biosynthesis Protein SpsA, Chain A"/>
    <property type="match status" value="1"/>
</dbReference>
<keyword evidence="4" id="KW-0808">Transferase</keyword>
<evidence type="ECO:0000259" key="3">
    <source>
        <dbReference type="Pfam" id="PF25087"/>
    </source>
</evidence>
<feature type="domain" description="Nucleotidyl transferase" evidence="2">
    <location>
        <begin position="4"/>
        <end position="159"/>
    </location>
</feature>
<dbReference type="OrthoDB" id="9809275at2"/>
<accession>D0LUB6</accession>
<gene>
    <name evidence="4" type="ordered locus">Hoch_6775</name>
</gene>
<dbReference type="Pfam" id="PF25087">
    <property type="entry name" value="GMPPB_C"/>
    <property type="match status" value="1"/>
</dbReference>
<dbReference type="AlphaFoldDB" id="D0LUB6"/>
<dbReference type="PANTHER" id="PTHR22572">
    <property type="entry name" value="SUGAR-1-PHOSPHATE GUANYL TRANSFERASE"/>
    <property type="match status" value="1"/>
</dbReference>
<dbReference type="HOGENOM" id="CLU_029499_0_2_7"/>
<evidence type="ECO:0000259" key="2">
    <source>
        <dbReference type="Pfam" id="PF00483"/>
    </source>
</evidence>
<evidence type="ECO:0000313" key="5">
    <source>
        <dbReference type="Proteomes" id="UP000001880"/>
    </source>
</evidence>
<evidence type="ECO:0000256" key="1">
    <source>
        <dbReference type="ARBA" id="ARBA00007274"/>
    </source>
</evidence>
<evidence type="ECO:0000313" key="4">
    <source>
        <dbReference type="EMBL" id="ACY19239.1"/>
    </source>
</evidence>
<dbReference type="InterPro" id="IPR018357">
    <property type="entry name" value="Hexapep_transf_CS"/>
</dbReference>
<dbReference type="KEGG" id="hoh:Hoch_6775"/>
<dbReference type="PROSITE" id="PS00101">
    <property type="entry name" value="HEXAPEP_TRANSFERASES"/>
    <property type="match status" value="1"/>
</dbReference>
<dbReference type="Gene3D" id="2.160.10.10">
    <property type="entry name" value="Hexapeptide repeat proteins"/>
    <property type="match status" value="1"/>
</dbReference>
<dbReference type="Proteomes" id="UP000001880">
    <property type="component" value="Chromosome"/>
</dbReference>
<dbReference type="EMBL" id="CP001804">
    <property type="protein sequence ID" value="ACY19239.1"/>
    <property type="molecule type" value="Genomic_DNA"/>
</dbReference>
<dbReference type="Pfam" id="PF00483">
    <property type="entry name" value="NTP_transferase"/>
    <property type="match status" value="1"/>
</dbReference>
<name>D0LUB6_HALO1</name>
<dbReference type="InterPro" id="IPR050486">
    <property type="entry name" value="Mannose-1P_guanyltransferase"/>
</dbReference>
<comment type="similarity">
    <text evidence="1">Belongs to the transferase hexapeptide repeat family.</text>
</comment>
<dbReference type="RefSeq" id="WP_012831831.1">
    <property type="nucleotide sequence ID" value="NC_013440.1"/>
</dbReference>
<sequence length="334" mass="35199">MTRAMLLSAGLGTRLGALSDERPKPMLPVCNLPILRYGIALLAGHGIRDIVINLHHRAEVIEDELGDGSAQGVRLQYVRERDILGTGGGLKNALPLLDPDGADEPFVSLNGKLIFDLDLSALLAAYERAGDALGMMAVRRVPDALSWGAVDVDTSAPVLRVRDILGAGGFMFGGVHVTRPSVVRRLPEGEACMVRQGYLPWLRDGELVAAFEAGDGYFAEHSTPARYLQSNLDILGGTRLRFPPTLGTPIDPCARVDASVELRPPVRIQATAEIGAGAVLGPGVVVGAGAVIGAGALLERCVVWRGARVEPGAVLRDCIVTPRGVVDASEDAGE</sequence>
<dbReference type="InterPro" id="IPR005835">
    <property type="entry name" value="NTP_transferase_dom"/>
</dbReference>
<proteinExistence type="inferred from homology"/>
<dbReference type="InterPro" id="IPR056729">
    <property type="entry name" value="GMPPB_C"/>
</dbReference>
<organism evidence="4 5">
    <name type="scientific">Haliangium ochraceum (strain DSM 14365 / JCM 11303 / SMP-2)</name>
    <dbReference type="NCBI Taxonomy" id="502025"/>
    <lineage>
        <taxon>Bacteria</taxon>
        <taxon>Pseudomonadati</taxon>
        <taxon>Myxococcota</taxon>
        <taxon>Polyangia</taxon>
        <taxon>Haliangiales</taxon>
        <taxon>Kofleriaceae</taxon>
        <taxon>Haliangium</taxon>
    </lineage>
</organism>
<dbReference type="eggNOG" id="COG1208">
    <property type="taxonomic scope" value="Bacteria"/>
</dbReference>
<keyword evidence="5" id="KW-1185">Reference proteome</keyword>
<protein>
    <submittedName>
        <fullName evidence="4">Nucleotidyl transferase</fullName>
    </submittedName>
</protein>
<dbReference type="SUPFAM" id="SSF53448">
    <property type="entry name" value="Nucleotide-diphospho-sugar transferases"/>
    <property type="match status" value="1"/>
</dbReference>